<evidence type="ECO:0000256" key="4">
    <source>
        <dbReference type="RuleBase" id="RU366034"/>
    </source>
</evidence>
<dbReference type="EMBL" id="MW331494">
    <property type="protein sequence ID" value="QYU59142.1"/>
    <property type="molecule type" value="mRNA"/>
</dbReference>
<dbReference type="AlphaFoldDB" id="A0A8G0PW28"/>
<evidence type="ECO:0000256" key="2">
    <source>
        <dbReference type="ARBA" id="ARBA00006333"/>
    </source>
</evidence>
<comment type="similarity">
    <text evidence="2 4">Belongs to the terpene synthase family.</text>
</comment>
<dbReference type="SUPFAM" id="SSF48576">
    <property type="entry name" value="Terpenoid synthases"/>
    <property type="match status" value="1"/>
</dbReference>
<evidence type="ECO:0000313" key="5">
    <source>
        <dbReference type="EMBL" id="QYU59142.1"/>
    </source>
</evidence>
<evidence type="ECO:0000256" key="3">
    <source>
        <dbReference type="ARBA" id="ARBA00022842"/>
    </source>
</evidence>
<name>A0A8G0PW28_9PEZI</name>
<keyword evidence="3 4" id="KW-0460">Magnesium</keyword>
<dbReference type="SFLD" id="SFLDG01020">
    <property type="entry name" value="Terpene_Cyclase_Like_2"/>
    <property type="match status" value="1"/>
</dbReference>
<sequence>MSDPTRQVVLMPNLFTSFLASAPLINPHYSSVREESETWLATTWQCDQKAQAKIKAIDFSYFCAILAPHANSERFRLICDWGNWIFPFDDLFDDGDLRNDSERARSMVETLLEMMQDVQGSGNLLVGTDAEKRLIECHLDIWKRFQSATGNADLSERYKRAMQEYCEGALQQVQDCSMDNTRDIENLLIIRRLSIGAEPLYALVEFGHQLEIPDYVLENDTIKQIRLTGVDIILIQNDIISYRKEEGEDVRHNLIAACRRHGLSAQEAFDHLGRLLAERLERFDQLVESLPPWDDMTTVPVAAYVEGVRNSVRANLYWSLRTERYFGAATVDVWKTRKVDVMVRPSYLECC</sequence>
<dbReference type="EC" id="4.2.3.-" evidence="4"/>
<organism evidence="5">
    <name type="scientific">Cladosporium sp</name>
    <dbReference type="NCBI Taxonomy" id="1707700"/>
    <lineage>
        <taxon>Eukaryota</taxon>
        <taxon>Fungi</taxon>
        <taxon>Dikarya</taxon>
        <taxon>Ascomycota</taxon>
        <taxon>Pezizomycotina</taxon>
        <taxon>Dothideomycetes</taxon>
        <taxon>Dothideomycetidae</taxon>
        <taxon>Cladosporiales</taxon>
        <taxon>Cladosporiaceae</taxon>
        <taxon>Cladosporium</taxon>
    </lineage>
</organism>
<keyword evidence="4" id="KW-0479">Metal-binding</keyword>
<reference evidence="5" key="1">
    <citation type="journal article" date="2021" name="Beilstein J. Org. Chem.">
        <title>Volatile emission and biosynthesis in endophytic fungi colonizing black poplar leaves.</title>
        <authorList>
            <person name="Walther C."/>
            <person name="Baumann P."/>
            <person name="Luck K."/>
            <person name="Rothe B."/>
            <person name="Biedermann P.H.W."/>
            <person name="Gershenzon J."/>
            <person name="Kollner T.G."/>
            <person name="Unsicker S.B."/>
        </authorList>
    </citation>
    <scope>NUCLEOTIDE SEQUENCE</scope>
</reference>
<dbReference type="GO" id="GO:0046872">
    <property type="term" value="F:metal ion binding"/>
    <property type="evidence" value="ECO:0007669"/>
    <property type="project" value="UniProtKB-KW"/>
</dbReference>
<dbReference type="GO" id="GO:0008299">
    <property type="term" value="P:isoprenoid biosynthetic process"/>
    <property type="evidence" value="ECO:0007669"/>
    <property type="project" value="UniProtKB-ARBA"/>
</dbReference>
<dbReference type="GO" id="GO:0010333">
    <property type="term" value="F:terpene synthase activity"/>
    <property type="evidence" value="ECO:0007669"/>
    <property type="project" value="InterPro"/>
</dbReference>
<dbReference type="InterPro" id="IPR034686">
    <property type="entry name" value="Terpene_cyclase-like_2"/>
</dbReference>
<dbReference type="InterPro" id="IPR008949">
    <property type="entry name" value="Isoprenoid_synthase_dom_sf"/>
</dbReference>
<protein>
    <recommendedName>
        <fullName evidence="4">Terpene synthase</fullName>
        <ecNumber evidence="4">4.2.3.-</ecNumber>
    </recommendedName>
</protein>
<evidence type="ECO:0000256" key="1">
    <source>
        <dbReference type="ARBA" id="ARBA00001946"/>
    </source>
</evidence>
<dbReference type="PANTHER" id="PTHR35201:SF4">
    <property type="entry name" value="BETA-PINACENE SYNTHASE-RELATED"/>
    <property type="match status" value="1"/>
</dbReference>
<comment type="cofactor">
    <cofactor evidence="1 4">
        <name>Mg(2+)</name>
        <dbReference type="ChEBI" id="CHEBI:18420"/>
    </cofactor>
</comment>
<dbReference type="PANTHER" id="PTHR35201">
    <property type="entry name" value="TERPENE SYNTHASE"/>
    <property type="match status" value="1"/>
</dbReference>
<dbReference type="Pfam" id="PF19086">
    <property type="entry name" value="Terpene_syn_C_2"/>
    <property type="match status" value="1"/>
</dbReference>
<keyword evidence="4" id="KW-0456">Lyase</keyword>
<accession>A0A8G0PW28</accession>
<dbReference type="SFLD" id="SFLDS00005">
    <property type="entry name" value="Isoprenoid_Synthase_Type_I"/>
    <property type="match status" value="1"/>
</dbReference>
<dbReference type="Gene3D" id="1.10.600.10">
    <property type="entry name" value="Farnesyl Diphosphate Synthase"/>
    <property type="match status" value="1"/>
</dbReference>
<proteinExistence type="evidence at transcript level"/>